<feature type="domain" description="RING-type" evidence="10">
    <location>
        <begin position="125"/>
        <end position="168"/>
    </location>
</feature>
<evidence type="ECO:0000256" key="3">
    <source>
        <dbReference type="ARBA" id="ARBA00022723"/>
    </source>
</evidence>
<dbReference type="PROSITE" id="PS50089">
    <property type="entry name" value="ZF_RING_2"/>
    <property type="match status" value="1"/>
</dbReference>
<dbReference type="GO" id="GO:0008270">
    <property type="term" value="F:zinc ion binding"/>
    <property type="evidence" value="ECO:0007669"/>
    <property type="project" value="UniProtKB-KW"/>
</dbReference>
<evidence type="ECO:0000256" key="6">
    <source>
        <dbReference type="ARBA" id="ARBA00024209"/>
    </source>
</evidence>
<dbReference type="eggNOG" id="KOG0800">
    <property type="taxonomic scope" value="Eukaryota"/>
</dbReference>
<comment type="similarity">
    <text evidence="6">Belongs to the RING-type zinc finger family. ATL subfamily.</text>
</comment>
<comment type="catalytic activity">
    <reaction evidence="1">
        <text>S-ubiquitinyl-[E2 ubiquitin-conjugating enzyme]-L-cysteine + [acceptor protein]-L-lysine = [E2 ubiquitin-conjugating enzyme]-L-cysteine + N(6)-ubiquitinyl-[acceptor protein]-L-lysine.</text>
        <dbReference type="EC" id="2.3.2.27"/>
    </reaction>
</comment>
<dbReference type="GO" id="GO:0061630">
    <property type="term" value="F:ubiquitin protein ligase activity"/>
    <property type="evidence" value="ECO:0007669"/>
    <property type="project" value="UniProtKB-EC"/>
</dbReference>
<accession>A0A0E0M3W0</accession>
<proteinExistence type="inferred from homology"/>
<dbReference type="EnsemblPlants" id="OPUNC09G16110.1">
    <property type="protein sequence ID" value="OPUNC09G16110.1"/>
    <property type="gene ID" value="OPUNC09G16110"/>
</dbReference>
<evidence type="ECO:0000256" key="5">
    <source>
        <dbReference type="ARBA" id="ARBA00022833"/>
    </source>
</evidence>
<keyword evidence="3" id="KW-0479">Metal-binding</keyword>
<evidence type="ECO:0000256" key="1">
    <source>
        <dbReference type="ARBA" id="ARBA00000900"/>
    </source>
</evidence>
<name>A0A0E0M3W0_ORYPU</name>
<dbReference type="Gramene" id="OPUNC09G16110.1">
    <property type="protein sequence ID" value="OPUNC09G16110.1"/>
    <property type="gene ID" value="OPUNC09G16110"/>
</dbReference>
<evidence type="ECO:0000256" key="8">
    <source>
        <dbReference type="SAM" id="MobiDB-lite"/>
    </source>
</evidence>
<reference evidence="11" key="2">
    <citation type="submission" date="2018-05" db="EMBL/GenBank/DDBJ databases">
        <title>OpunRS2 (Oryza punctata Reference Sequence Version 2).</title>
        <authorList>
            <person name="Zhang J."/>
            <person name="Kudrna D."/>
            <person name="Lee S."/>
            <person name="Talag J."/>
            <person name="Welchert J."/>
            <person name="Wing R.A."/>
        </authorList>
    </citation>
    <scope>NUCLEOTIDE SEQUENCE [LARGE SCALE GENOMIC DNA]</scope>
</reference>
<dbReference type="Gene3D" id="3.30.40.10">
    <property type="entry name" value="Zinc/RING finger domain, C3HC4 (zinc finger)"/>
    <property type="match status" value="1"/>
</dbReference>
<feature type="region of interest" description="Disordered" evidence="8">
    <location>
        <begin position="1"/>
        <end position="26"/>
    </location>
</feature>
<dbReference type="Pfam" id="PF13639">
    <property type="entry name" value="zf-RING_2"/>
    <property type="match status" value="1"/>
</dbReference>
<evidence type="ECO:0000313" key="12">
    <source>
        <dbReference type="Proteomes" id="UP000026962"/>
    </source>
</evidence>
<feature type="region of interest" description="Disordered" evidence="8">
    <location>
        <begin position="69"/>
        <end position="91"/>
    </location>
</feature>
<dbReference type="InterPro" id="IPR053238">
    <property type="entry name" value="RING-H2_zinc_finger"/>
</dbReference>
<reference evidence="11" key="1">
    <citation type="submission" date="2015-04" db="UniProtKB">
        <authorList>
            <consortium name="EnsemblPlants"/>
        </authorList>
    </citation>
    <scope>IDENTIFICATION</scope>
</reference>
<keyword evidence="12" id="KW-1185">Reference proteome</keyword>
<dbReference type="PANTHER" id="PTHR14155:SF86">
    <property type="entry name" value="OS06G0534500 PROTEIN"/>
    <property type="match status" value="1"/>
</dbReference>
<dbReference type="SMART" id="SM00184">
    <property type="entry name" value="RING"/>
    <property type="match status" value="1"/>
</dbReference>
<dbReference type="CDD" id="cd16461">
    <property type="entry name" value="RING-H2_EL5-like"/>
    <property type="match status" value="1"/>
</dbReference>
<evidence type="ECO:0000256" key="2">
    <source>
        <dbReference type="ARBA" id="ARBA00012483"/>
    </source>
</evidence>
<feature type="transmembrane region" description="Helical" evidence="9">
    <location>
        <begin position="38"/>
        <end position="61"/>
    </location>
</feature>
<keyword evidence="5" id="KW-0862">Zinc</keyword>
<sequence>MQPCGRRLLGDTASPPPGFGSASAHSMDRAQRAHMARALGVTTTVLFVASMSYIALTALYACFCDGGGRRRRDDGGSSSVRPEPSEETKRTLEGIPVHVVQMPMPRDGGGADDETSSSDEEGGECAVCLAEYAAGDEVRVLPACRHGFHRECVDRWLLTRAPTCPVCRAPVVARVEGPDDAKEDYCSDGEGVEGRGGGGSIGFLTVAGGSRVLPAAILP</sequence>
<dbReference type="PANTHER" id="PTHR14155">
    <property type="entry name" value="RING FINGER DOMAIN-CONTAINING"/>
    <property type="match status" value="1"/>
</dbReference>
<dbReference type="EC" id="2.3.2.27" evidence="2"/>
<dbReference type="AlphaFoldDB" id="A0A0E0M3W0"/>
<evidence type="ECO:0000256" key="9">
    <source>
        <dbReference type="SAM" id="Phobius"/>
    </source>
</evidence>
<evidence type="ECO:0000256" key="4">
    <source>
        <dbReference type="ARBA" id="ARBA00022771"/>
    </source>
</evidence>
<dbReference type="STRING" id="4537.A0A0E0M3W0"/>
<dbReference type="SUPFAM" id="SSF57850">
    <property type="entry name" value="RING/U-box"/>
    <property type="match status" value="1"/>
</dbReference>
<evidence type="ECO:0000313" key="11">
    <source>
        <dbReference type="EnsemblPlants" id="OPUNC09G16110.1"/>
    </source>
</evidence>
<dbReference type="InterPro" id="IPR001841">
    <property type="entry name" value="Znf_RING"/>
</dbReference>
<dbReference type="Proteomes" id="UP000026962">
    <property type="component" value="Chromosome 9"/>
</dbReference>
<organism evidence="11">
    <name type="scientific">Oryza punctata</name>
    <name type="common">Red rice</name>
    <dbReference type="NCBI Taxonomy" id="4537"/>
    <lineage>
        <taxon>Eukaryota</taxon>
        <taxon>Viridiplantae</taxon>
        <taxon>Streptophyta</taxon>
        <taxon>Embryophyta</taxon>
        <taxon>Tracheophyta</taxon>
        <taxon>Spermatophyta</taxon>
        <taxon>Magnoliopsida</taxon>
        <taxon>Liliopsida</taxon>
        <taxon>Poales</taxon>
        <taxon>Poaceae</taxon>
        <taxon>BOP clade</taxon>
        <taxon>Oryzoideae</taxon>
        <taxon>Oryzeae</taxon>
        <taxon>Oryzinae</taxon>
        <taxon>Oryza</taxon>
    </lineage>
</organism>
<keyword evidence="9" id="KW-0812">Transmembrane</keyword>
<dbReference type="OMA" id="MDAQQAH"/>
<keyword evidence="9" id="KW-1133">Transmembrane helix</keyword>
<keyword evidence="9" id="KW-0472">Membrane</keyword>
<evidence type="ECO:0000256" key="7">
    <source>
        <dbReference type="PROSITE-ProRule" id="PRU00175"/>
    </source>
</evidence>
<dbReference type="InterPro" id="IPR013083">
    <property type="entry name" value="Znf_RING/FYVE/PHD"/>
</dbReference>
<evidence type="ECO:0000259" key="10">
    <source>
        <dbReference type="PROSITE" id="PS50089"/>
    </source>
</evidence>
<protein>
    <recommendedName>
        <fullName evidence="2">RING-type E3 ubiquitin transferase</fullName>
        <ecNumber evidence="2">2.3.2.27</ecNumber>
    </recommendedName>
</protein>
<keyword evidence="4 7" id="KW-0863">Zinc-finger</keyword>
<dbReference type="HOGENOM" id="CLU_013137_15_3_1"/>